<sequence length="139" mass="15978">MDEADDDETVLSGFKKVQEKSSIDGYAEGLSDGRDSVYQQGFDAGYEDGFKFSFLLGQYKASNMSAREFEKTSRGECQVCLNPELVKENVDDLRKLQQSKNEKREIELTKQFGKLDYKERESKMNEHSKNTKTDSKLDF</sequence>
<protein>
    <submittedName>
        <fullName evidence="3">CSON011000 protein</fullName>
    </submittedName>
</protein>
<feature type="domain" description="Essential protein Yae1 N-terminal" evidence="2">
    <location>
        <begin position="25"/>
        <end position="60"/>
    </location>
</feature>
<feature type="region of interest" description="Disordered" evidence="1">
    <location>
        <begin position="119"/>
        <end position="139"/>
    </location>
</feature>
<dbReference type="VEuPathDB" id="VectorBase:CSON011000"/>
<dbReference type="AlphaFoldDB" id="A0A336M3C0"/>
<accession>A0A336M3C0</accession>
<evidence type="ECO:0000313" key="3">
    <source>
        <dbReference type="EMBL" id="SSX24580.1"/>
    </source>
</evidence>
<organism evidence="3">
    <name type="scientific">Culicoides sonorensis</name>
    <name type="common">Biting midge</name>
    <dbReference type="NCBI Taxonomy" id="179676"/>
    <lineage>
        <taxon>Eukaryota</taxon>
        <taxon>Metazoa</taxon>
        <taxon>Ecdysozoa</taxon>
        <taxon>Arthropoda</taxon>
        <taxon>Hexapoda</taxon>
        <taxon>Insecta</taxon>
        <taxon>Pterygota</taxon>
        <taxon>Neoptera</taxon>
        <taxon>Endopterygota</taxon>
        <taxon>Diptera</taxon>
        <taxon>Nematocera</taxon>
        <taxon>Chironomoidea</taxon>
        <taxon>Ceratopogonidae</taxon>
        <taxon>Ceratopogoninae</taxon>
        <taxon>Culicoides</taxon>
        <taxon>Monoculicoides</taxon>
    </lineage>
</organism>
<name>A0A336M3C0_CULSO</name>
<reference evidence="3" key="1">
    <citation type="submission" date="2018-07" db="EMBL/GenBank/DDBJ databases">
        <authorList>
            <person name="Quirk P.G."/>
            <person name="Krulwich T.A."/>
        </authorList>
    </citation>
    <scope>NUCLEOTIDE SEQUENCE</scope>
</reference>
<proteinExistence type="predicted"/>
<evidence type="ECO:0000259" key="2">
    <source>
        <dbReference type="Pfam" id="PF09811"/>
    </source>
</evidence>
<dbReference type="OMA" id="RGACWIC"/>
<evidence type="ECO:0000256" key="1">
    <source>
        <dbReference type="SAM" id="MobiDB-lite"/>
    </source>
</evidence>
<dbReference type="Pfam" id="PF09811">
    <property type="entry name" value="Yae1_N"/>
    <property type="match status" value="1"/>
</dbReference>
<dbReference type="InterPro" id="IPR019191">
    <property type="entry name" value="Essential_protein_Yae1_N"/>
</dbReference>
<dbReference type="EMBL" id="UFQT01000461">
    <property type="protein sequence ID" value="SSX24580.1"/>
    <property type="molecule type" value="Genomic_DNA"/>
</dbReference>
<gene>
    <name evidence="3" type="primary">CSON011000</name>
</gene>